<evidence type="ECO:0000313" key="1">
    <source>
        <dbReference type="EMBL" id="KAG2226430.1"/>
    </source>
</evidence>
<evidence type="ECO:0000313" key="2">
    <source>
        <dbReference type="Proteomes" id="UP000646827"/>
    </source>
</evidence>
<dbReference type="OrthoDB" id="2237161at2759"/>
<dbReference type="Proteomes" id="UP000646827">
    <property type="component" value="Unassembled WGS sequence"/>
</dbReference>
<sequence length="335" mass="38930">PSGNWSFTLSKKYSPGTMSKWILDDKHVINMIVTKVIGEAAKDKYITKPTEWPNYTKSDVLYCPIKRNEFKDLPPILIKVQHTANMNFYRRLMKYSLSVQEQYSVLPIVIAICVQYTSNELLEMSSVSDRISFMKEFPSHDWAKSCFLINKESILNFEDETPLEPVVALTHFFVEQQTSLLHIKRHDDATVQLLYSIAKRIFEGELAADHDKDDALEKVCTESYNQLTVAKRLLAEDVSDDAARKRTIDCLDNGIKFINDFKKKHKINPYSSAANEPTARIQKINPDWQFVDSYREEKSKNMDWNKCFELAKEKGLFRKYTKMDSAKSAYFRAKK</sequence>
<reference evidence="1 2" key="1">
    <citation type="submission" date="2020-12" db="EMBL/GenBank/DDBJ databases">
        <title>Metabolic potential, ecology and presence of endohyphal bacteria is reflected in genomic diversity of Mucoromycotina.</title>
        <authorList>
            <person name="Muszewska A."/>
            <person name="Okrasinska A."/>
            <person name="Steczkiewicz K."/>
            <person name="Drgas O."/>
            <person name="Orlowska M."/>
            <person name="Perlinska-Lenart U."/>
            <person name="Aleksandrzak-Piekarczyk T."/>
            <person name="Szatraj K."/>
            <person name="Zielenkiewicz U."/>
            <person name="Pilsyk S."/>
            <person name="Malc E."/>
            <person name="Mieczkowski P."/>
            <person name="Kruszewska J.S."/>
            <person name="Biernat P."/>
            <person name="Pawlowska J."/>
        </authorList>
    </citation>
    <scope>NUCLEOTIDE SEQUENCE [LARGE SCALE GENOMIC DNA]</scope>
    <source>
        <strain evidence="1 2">CBS 142.35</strain>
    </source>
</reference>
<dbReference type="AlphaFoldDB" id="A0A8H7VMT8"/>
<proteinExistence type="predicted"/>
<organism evidence="1 2">
    <name type="scientific">Circinella minor</name>
    <dbReference type="NCBI Taxonomy" id="1195481"/>
    <lineage>
        <taxon>Eukaryota</taxon>
        <taxon>Fungi</taxon>
        <taxon>Fungi incertae sedis</taxon>
        <taxon>Mucoromycota</taxon>
        <taxon>Mucoromycotina</taxon>
        <taxon>Mucoromycetes</taxon>
        <taxon>Mucorales</taxon>
        <taxon>Lichtheimiaceae</taxon>
        <taxon>Circinella</taxon>
    </lineage>
</organism>
<feature type="non-terminal residue" evidence="1">
    <location>
        <position position="1"/>
    </location>
</feature>
<gene>
    <name evidence="1" type="ORF">INT45_000598</name>
</gene>
<comment type="caution">
    <text evidence="1">The sequence shown here is derived from an EMBL/GenBank/DDBJ whole genome shotgun (WGS) entry which is preliminary data.</text>
</comment>
<keyword evidence="2" id="KW-1185">Reference proteome</keyword>
<name>A0A8H7VMT8_9FUNG</name>
<dbReference type="EMBL" id="JAEPRB010000017">
    <property type="protein sequence ID" value="KAG2226430.1"/>
    <property type="molecule type" value="Genomic_DNA"/>
</dbReference>
<accession>A0A8H7VMT8</accession>
<protein>
    <submittedName>
        <fullName evidence="1">Uncharacterized protein</fullName>
    </submittedName>
</protein>